<dbReference type="AlphaFoldDB" id="A0A1G1YXK6"/>
<dbReference type="EMBL" id="MHIU01000046">
    <property type="protein sequence ID" value="OGY57111.1"/>
    <property type="molecule type" value="Genomic_DNA"/>
</dbReference>
<sequence>MFVFVGIIFAFSVLSYIGLSFGYKPYLESSIQNIESEFNSLSLQIESKNQKNFVEFYSQVANLKSLLASHVQTSKVLPLLEQSTHPQVSYSAINLLVKDRSLAIDGYAASYDVLAAQLASYEQATWVDRVILNSSAVSDKTVRFSIKLNIKDETIKL</sequence>
<gene>
    <name evidence="1" type="ORF">A3D47_00370</name>
</gene>
<evidence type="ECO:0000313" key="2">
    <source>
        <dbReference type="Proteomes" id="UP000178651"/>
    </source>
</evidence>
<organism evidence="1 2">
    <name type="scientific">Candidatus Colwellbacteria bacterium RIFCSPHIGHO2_02_FULL_43_15</name>
    <dbReference type="NCBI Taxonomy" id="1797686"/>
    <lineage>
        <taxon>Bacteria</taxon>
        <taxon>Candidatus Colwelliibacteriota</taxon>
    </lineage>
</organism>
<comment type="caution">
    <text evidence="1">The sequence shown here is derived from an EMBL/GenBank/DDBJ whole genome shotgun (WGS) entry which is preliminary data.</text>
</comment>
<reference evidence="1 2" key="1">
    <citation type="journal article" date="2016" name="Nat. Commun.">
        <title>Thousands of microbial genomes shed light on interconnected biogeochemical processes in an aquifer system.</title>
        <authorList>
            <person name="Anantharaman K."/>
            <person name="Brown C.T."/>
            <person name="Hug L.A."/>
            <person name="Sharon I."/>
            <person name="Castelle C.J."/>
            <person name="Probst A.J."/>
            <person name="Thomas B.C."/>
            <person name="Singh A."/>
            <person name="Wilkins M.J."/>
            <person name="Karaoz U."/>
            <person name="Brodie E.L."/>
            <person name="Williams K.H."/>
            <person name="Hubbard S.S."/>
            <person name="Banfield J.F."/>
        </authorList>
    </citation>
    <scope>NUCLEOTIDE SEQUENCE [LARGE SCALE GENOMIC DNA]</scope>
</reference>
<evidence type="ECO:0000313" key="1">
    <source>
        <dbReference type="EMBL" id="OGY57111.1"/>
    </source>
</evidence>
<accession>A0A1G1YXK6</accession>
<proteinExistence type="predicted"/>
<dbReference type="Proteomes" id="UP000178651">
    <property type="component" value="Unassembled WGS sequence"/>
</dbReference>
<protein>
    <submittedName>
        <fullName evidence="1">Uncharacterized protein</fullName>
    </submittedName>
</protein>
<name>A0A1G1YXK6_9BACT</name>